<dbReference type="InterPro" id="IPR036322">
    <property type="entry name" value="WD40_repeat_dom_sf"/>
</dbReference>
<organism evidence="6 7">
    <name type="scientific">Tetrahymena thermophila (strain SB210)</name>
    <dbReference type="NCBI Taxonomy" id="312017"/>
    <lineage>
        <taxon>Eukaryota</taxon>
        <taxon>Sar</taxon>
        <taxon>Alveolata</taxon>
        <taxon>Ciliophora</taxon>
        <taxon>Intramacronucleata</taxon>
        <taxon>Oligohymenophorea</taxon>
        <taxon>Hymenostomatida</taxon>
        <taxon>Tetrahymenina</taxon>
        <taxon>Tetrahymenidae</taxon>
        <taxon>Tetrahymena</taxon>
    </lineage>
</organism>
<dbReference type="GeneID" id="7832664"/>
<keyword evidence="7" id="KW-1185">Reference proteome</keyword>
<proteinExistence type="predicted"/>
<dbReference type="SMART" id="SM00320">
    <property type="entry name" value="WD40"/>
    <property type="match status" value="7"/>
</dbReference>
<dbReference type="OrthoDB" id="10251605at2759"/>
<reference evidence="7" key="1">
    <citation type="journal article" date="2006" name="PLoS Biol.">
        <title>Macronuclear genome sequence of the ciliate Tetrahymena thermophila, a model eukaryote.</title>
        <authorList>
            <person name="Eisen J.A."/>
            <person name="Coyne R.S."/>
            <person name="Wu M."/>
            <person name="Wu D."/>
            <person name="Thiagarajan M."/>
            <person name="Wortman J.R."/>
            <person name="Badger J.H."/>
            <person name="Ren Q."/>
            <person name="Amedeo P."/>
            <person name="Jones K.M."/>
            <person name="Tallon L.J."/>
            <person name="Delcher A.L."/>
            <person name="Salzberg S.L."/>
            <person name="Silva J.C."/>
            <person name="Haas B.J."/>
            <person name="Majoros W.H."/>
            <person name="Farzad M."/>
            <person name="Carlton J.M."/>
            <person name="Smith R.K. Jr."/>
            <person name="Garg J."/>
            <person name="Pearlman R.E."/>
            <person name="Karrer K.M."/>
            <person name="Sun L."/>
            <person name="Manning G."/>
            <person name="Elde N.C."/>
            <person name="Turkewitz A.P."/>
            <person name="Asai D.J."/>
            <person name="Wilkes D.E."/>
            <person name="Wang Y."/>
            <person name="Cai H."/>
            <person name="Collins K."/>
            <person name="Stewart B.A."/>
            <person name="Lee S.R."/>
            <person name="Wilamowska K."/>
            <person name="Weinberg Z."/>
            <person name="Ruzzo W.L."/>
            <person name="Wloga D."/>
            <person name="Gaertig J."/>
            <person name="Frankel J."/>
            <person name="Tsao C.-C."/>
            <person name="Gorovsky M.A."/>
            <person name="Keeling P.J."/>
            <person name="Waller R.F."/>
            <person name="Patron N.J."/>
            <person name="Cherry J.M."/>
            <person name="Stover N.A."/>
            <person name="Krieger C.J."/>
            <person name="del Toro C."/>
            <person name="Ryder H.F."/>
            <person name="Williamson S.C."/>
            <person name="Barbeau R.A."/>
            <person name="Hamilton E.P."/>
            <person name="Orias E."/>
        </authorList>
    </citation>
    <scope>NUCLEOTIDE SEQUENCE [LARGE SCALE GENOMIC DNA]</scope>
    <source>
        <strain evidence="7">SB210</strain>
    </source>
</reference>
<dbReference type="InterPro" id="IPR001680">
    <property type="entry name" value="WD40_rpt"/>
</dbReference>
<dbReference type="HOGENOM" id="CLU_237929_0_0_1"/>
<dbReference type="Gene3D" id="2.130.10.10">
    <property type="entry name" value="YVTN repeat-like/Quinoprotein amine dehydrogenase"/>
    <property type="match status" value="2"/>
</dbReference>
<evidence type="ECO:0000256" key="5">
    <source>
        <dbReference type="SAM" id="MobiDB-lite"/>
    </source>
</evidence>
<dbReference type="PANTHER" id="PTHR44006">
    <property type="entry name" value="U5 SMALL NUCLEAR RIBONUCLEOPROTEIN 40 KDA PROTEIN"/>
    <property type="match status" value="1"/>
</dbReference>
<evidence type="ECO:0000256" key="3">
    <source>
        <dbReference type="PROSITE-ProRule" id="PRU00221"/>
    </source>
</evidence>
<keyword evidence="4" id="KW-0175">Coiled coil</keyword>
<dbReference type="Pfam" id="PF00400">
    <property type="entry name" value="WD40"/>
    <property type="match status" value="2"/>
</dbReference>
<dbReference type="KEGG" id="tet:TTHERM_00006270"/>
<keyword evidence="1 3" id="KW-0853">WD repeat</keyword>
<dbReference type="InterPro" id="IPR015943">
    <property type="entry name" value="WD40/YVTN_repeat-like_dom_sf"/>
</dbReference>
<evidence type="ECO:0000256" key="4">
    <source>
        <dbReference type="SAM" id="Coils"/>
    </source>
</evidence>
<dbReference type="RefSeq" id="XP_001008108.2">
    <property type="nucleotide sequence ID" value="XM_001008108.2"/>
</dbReference>
<sequence length="1847" mass="214502">MDSSSQTLNKINLNLNIQSSQNIQTKEVDELVIKILTYRNKTNGRVYDTINQDYLLNLLDKTKIIEIEKSFPTKGLDIIDFVRLFLNNIPHREDETLYLAISLIDLFKRISENLNLSSTIQMKHITSVICDRMQEKNSAQYKIQTVLMPEPQKFRLDASTIRSIDIDPPPIYGRYDDDLQRLVKQKIKTDSMHHLNHRIKTGVYAKDIKRIISLDSLSDRINMYSIDCELKQFIRPKSNQPQEKISSDIIIFSFAWSERQERLGATLKDFSLCFWDRSDNFKYEKQISIQSFMSDYQTNIWYLEFPNCWVTTDAKNQLYEWDLEKEIVKRTLSSPKIKHTIFEVIEIPELKLVAVGSSDRLITIWDFNKGSMVQCIEFFKAGIHSVVYFKSYQVLVCGGFQNNISLHQIDPKYLDVNNKGLLIGHQSMITAIDCVEKTPMIISSDDSGTIKIWDIRTLKCIQTVDCGQRTVITKIINLYPKGRLCFLGTRINVIDFDEADLIIKKTNNQDDTFPIKVENNSNDLIVVTRKDIRFVDIDTGKIKQIFVGLLNDAEDEITAFKQIEQGSKFILGNHRGEISLHSIQNGELINKLHSHQNEVTSIRIDYLNKLLISAGWDSNIKIQYLTDSGSDIKREIINCFYNKEVTIVEVSVYHNLLFAASNSEFIYVFDYEFAKLLYCIELENKVEVQAMSVVNGFSLLLISANNGFIYIINFSKKEYLFTARLIGYIDIPQLIKYHQSEEKEDLIPNLAHNPQIQINSQDSLQIPISQFVFQSQTTKNLASPNLALRIQKTNIDQYNYINSPLTQSPSQFQNTNAQNIFTSTTQKIIAANRFILPQISSVQHQSTLGYVDKNQNSPQRLSCQYQDEQQLLQQQQQQQQTIQQLQQPEVPNETQNSEIEQNDQSKKVIFVNKILLDTQINEEQVNQMEKNNQDQVIIDNNNRNISSANSNRSQEQVKLTKFILYCSLNKGDLLGIDLLPFCKQFDNITYTEHCNQRINYNAFRGNTENFLKSIEQIKNEKMSQQGQLKVNSEGRKCSEKQLNQSIYKNIIFYKQGAHKDILTSLKMINLKEPQLLTSSMDCFIKVWNKDTGDLKASLNINHPLPLMWNIEKDIIQDGKKKIVFALKILDVIYKKYGKELSFQEQRKVKVTDFLANILSSQIDSEIFTQNCTEKKEQLYEKLRKIPITEWISKLVDPKEYKGEIILMKDQYSPRDLKYEKSKQFFQTELTGPSLKRMEANKRVAMATKAWKQENESKEAELENQLRNENNFLKNYKYEEREEIVQFLEANYRDKLINNEFSKILEEFSKPTQDFQKKLDLHLFQKKTKQMIQAQMNSSNQNQFEGIIKKRNTKAFINHNGQLQSQTNLQQNNQNQQRLSYQSDKQSLTFNQDAQDNNELLMPALISKRRQQSLQQVQKIKLKDSIDETEFKKKKLESQKKKQKEKQIEKSMNFYEYANQKQLINQKLSSPSLFQNNQHLSFINKHLNQSQNTKIYQNQILDSTIDNQSTVLQANTSQIQNEFTVMQENSQVNDIHQSSQINIPSAMIKNNSTTIGNNSTVLNMSQEEVSQINEKGFKEGIHKMNKLSQVLRNMDSRIKRAQQHFNDDSIISAFLQKRNEINQQLDQNELSINSQQKDKDSKLLRASMNSSSILPQIKITDQSHINNNTSQLTDNNSMMLKDIVKEFDSKGKNQFQSISTKNKHQKSSQILTKNGLDVLKKLIYDVPSNDKKVHYMNNNLKGNISKRSNLNQSTPNLFTYQINSQKKINYLPVNNQSSSSFLHNPNESDELLLKIQDSLNQQPIVAQKLLQYKKTLNSNIQNAFNLYQRIEDSLASVTPVNINQQKDK</sequence>
<dbReference type="Proteomes" id="UP000009168">
    <property type="component" value="Unassembled WGS sequence"/>
</dbReference>
<protein>
    <submittedName>
        <fullName evidence="6">WD domain, G-beta repeat protein</fullName>
    </submittedName>
</protein>
<dbReference type="GO" id="GO:0003723">
    <property type="term" value="F:RNA binding"/>
    <property type="evidence" value="ECO:0007669"/>
    <property type="project" value="TreeGrafter"/>
</dbReference>
<dbReference type="PANTHER" id="PTHR44006:SF1">
    <property type="entry name" value="U5 SMALL NUCLEAR RIBONUCLEOPROTEIN 40 KDA PROTEIN"/>
    <property type="match status" value="1"/>
</dbReference>
<feature type="coiled-coil region" evidence="4">
    <location>
        <begin position="1583"/>
        <end position="1637"/>
    </location>
</feature>
<evidence type="ECO:0000256" key="2">
    <source>
        <dbReference type="ARBA" id="ARBA00022737"/>
    </source>
</evidence>
<gene>
    <name evidence="6" type="ORF">TTHERM_00006270</name>
</gene>
<dbReference type="eggNOG" id="KOG4155">
    <property type="taxonomic scope" value="Eukaryota"/>
</dbReference>
<feature type="region of interest" description="Disordered" evidence="5">
    <location>
        <begin position="882"/>
        <end position="902"/>
    </location>
</feature>
<accession>Q22SA9</accession>
<dbReference type="EMBL" id="GG662845">
    <property type="protein sequence ID" value="EAR87863.2"/>
    <property type="molecule type" value="Genomic_DNA"/>
</dbReference>
<feature type="coiled-coil region" evidence="4">
    <location>
        <begin position="1247"/>
        <end position="1278"/>
    </location>
</feature>
<name>Q22SA9_TETTS</name>
<evidence type="ECO:0000313" key="7">
    <source>
        <dbReference type="Proteomes" id="UP000009168"/>
    </source>
</evidence>
<evidence type="ECO:0000256" key="1">
    <source>
        <dbReference type="ARBA" id="ARBA00022574"/>
    </source>
</evidence>
<evidence type="ECO:0000313" key="6">
    <source>
        <dbReference type="EMBL" id="EAR87863.2"/>
    </source>
</evidence>
<dbReference type="STRING" id="312017.Q22SA9"/>
<dbReference type="GO" id="GO:0071013">
    <property type="term" value="C:catalytic step 2 spliceosome"/>
    <property type="evidence" value="ECO:0007669"/>
    <property type="project" value="TreeGrafter"/>
</dbReference>
<dbReference type="SUPFAM" id="SSF50978">
    <property type="entry name" value="WD40 repeat-like"/>
    <property type="match status" value="1"/>
</dbReference>
<feature type="repeat" description="WD" evidence="3">
    <location>
        <begin position="422"/>
        <end position="463"/>
    </location>
</feature>
<feature type="repeat" description="WD" evidence="3">
    <location>
        <begin position="348"/>
        <end position="375"/>
    </location>
</feature>
<dbReference type="InParanoid" id="Q22SA9"/>
<feature type="coiled-coil region" evidence="4">
    <location>
        <begin position="1418"/>
        <end position="1445"/>
    </location>
</feature>
<dbReference type="PROSITE" id="PS50082">
    <property type="entry name" value="WD_REPEATS_2"/>
    <property type="match status" value="2"/>
</dbReference>
<keyword evidence="2" id="KW-0677">Repeat</keyword>
<dbReference type="PROSITE" id="PS50294">
    <property type="entry name" value="WD_REPEATS_REGION"/>
    <property type="match status" value="1"/>
</dbReference>
<dbReference type="InterPro" id="IPR052234">
    <property type="entry name" value="U5_snRNP_Component"/>
</dbReference>